<sequence>MTGNTHVVVIGGGYAGVMAANRLRLRDDVTVTLINPRPDFVHRVRLHQLVGGSDDAVVAYRAA</sequence>
<dbReference type="eggNOG" id="COG1252">
    <property type="taxonomic scope" value="Bacteria"/>
</dbReference>
<dbReference type="InterPro" id="IPR036188">
    <property type="entry name" value="FAD/NAD-bd_sf"/>
</dbReference>
<gene>
    <name evidence="1" type="ORF">SSFG_01413</name>
</gene>
<accession>D6A8U2</accession>
<name>D6A8U2_STRV1</name>
<evidence type="ECO:0000313" key="2">
    <source>
        <dbReference type="Proteomes" id="UP000003824"/>
    </source>
</evidence>
<dbReference type="EMBL" id="DS999641">
    <property type="protein sequence ID" value="EFE66160.2"/>
    <property type="molecule type" value="Genomic_DNA"/>
</dbReference>
<evidence type="ECO:0000313" key="1">
    <source>
        <dbReference type="EMBL" id="EFE66160.2"/>
    </source>
</evidence>
<dbReference type="AlphaFoldDB" id="D6A8U2"/>
<dbReference type="Gene3D" id="3.50.50.100">
    <property type="match status" value="1"/>
</dbReference>
<reference evidence="2" key="1">
    <citation type="submission" date="2008-12" db="EMBL/GenBank/DDBJ databases">
        <title>Annotation of Streptomyces ghanaensis ATCC 14672.</title>
        <authorList>
            <consortium name="The Broad Institute Genome Sequencing Platform"/>
            <consortium name="Broad Institute Microbial Sequencing Center"/>
            <person name="Fischbach M."/>
            <person name="Ward D."/>
            <person name="Young S."/>
            <person name="Kodira C.D."/>
            <person name="Zeng Q."/>
            <person name="Koehrsen M."/>
            <person name="Godfrey P."/>
            <person name="Alvarado L."/>
            <person name="Berlin A.M."/>
            <person name="Borenstein D."/>
            <person name="Chen Z."/>
            <person name="Engels R."/>
            <person name="Freedman E."/>
            <person name="Gellesch M."/>
            <person name="Goldberg J."/>
            <person name="Griggs A."/>
            <person name="Gujja S."/>
            <person name="Heiman D.I."/>
            <person name="Hepburn T.A."/>
            <person name="Howarth C."/>
            <person name="Jen D."/>
            <person name="Larson L."/>
            <person name="Lewis B."/>
            <person name="Mehta T."/>
            <person name="Park D."/>
            <person name="Pearson M."/>
            <person name="Roberts A."/>
            <person name="Saif S."/>
            <person name="Shea T.D."/>
            <person name="Shenoy N."/>
            <person name="Sisk P."/>
            <person name="Stolte C."/>
            <person name="Sykes S.N."/>
            <person name="Walk T."/>
            <person name="White J."/>
            <person name="Yandava C."/>
            <person name="Straight P."/>
            <person name="Clardy J."/>
            <person name="Hung D."/>
            <person name="Kolter R."/>
            <person name="Mekalanos J."/>
            <person name="Walker S."/>
            <person name="Walsh C.T."/>
            <person name="Wieland B.L.C."/>
            <person name="Ilzarbe M."/>
            <person name="Galagan J."/>
            <person name="Nusbaum C."/>
            <person name="Birren B."/>
        </authorList>
    </citation>
    <scope>NUCLEOTIDE SEQUENCE [LARGE SCALE GENOMIC DNA]</scope>
    <source>
        <strain evidence="2">ATCC 14672 / DSM 40746 / JCM 4963 / KCTC 9882 / NRRL B-12104 / FH 1290</strain>
    </source>
</reference>
<protein>
    <submittedName>
        <fullName evidence="1">Oxidoreductase</fullName>
    </submittedName>
</protein>
<dbReference type="SUPFAM" id="SSF51905">
    <property type="entry name" value="FAD/NAD(P)-binding domain"/>
    <property type="match status" value="1"/>
</dbReference>
<proteinExistence type="predicted"/>
<dbReference type="Proteomes" id="UP000003824">
    <property type="component" value="Unassembled WGS sequence"/>
</dbReference>
<organism evidence="1 2">
    <name type="scientific">Streptomyces viridosporus (strain ATCC 14672 / DSM 40746 / JCM 4963 / KCTC 9882 / NRRL B-12104 / FH 1290)</name>
    <name type="common">Streptomyces ghanaensis</name>
    <dbReference type="NCBI Taxonomy" id="566461"/>
    <lineage>
        <taxon>Bacteria</taxon>
        <taxon>Bacillati</taxon>
        <taxon>Actinomycetota</taxon>
        <taxon>Actinomycetes</taxon>
        <taxon>Kitasatosporales</taxon>
        <taxon>Streptomycetaceae</taxon>
        <taxon>Streptomyces</taxon>
    </lineage>
</organism>